<sequence>MSKVVWSPELREEVKKAKKGASQLGSVKLLPHEKKAVEDVLRDKADNVISPQGVWF</sequence>
<proteinExistence type="predicted"/>
<organism evidence="1 2">
    <name type="scientific">Cohnella soli</name>
    <dbReference type="NCBI Taxonomy" id="425005"/>
    <lineage>
        <taxon>Bacteria</taxon>
        <taxon>Bacillati</taxon>
        <taxon>Bacillota</taxon>
        <taxon>Bacilli</taxon>
        <taxon>Bacillales</taxon>
        <taxon>Paenibacillaceae</taxon>
        <taxon>Cohnella</taxon>
    </lineage>
</organism>
<comment type="caution">
    <text evidence="1">The sequence shown here is derived from an EMBL/GenBank/DDBJ whole genome shotgun (WGS) entry which is preliminary data.</text>
</comment>
<keyword evidence="2" id="KW-1185">Reference proteome</keyword>
<gene>
    <name evidence="1" type="ORF">ACFPOF_06540</name>
</gene>
<dbReference type="Proteomes" id="UP001596113">
    <property type="component" value="Unassembled WGS sequence"/>
</dbReference>
<name>A0ABW0HQA6_9BACL</name>
<protein>
    <submittedName>
        <fullName evidence="1">Uncharacterized protein</fullName>
    </submittedName>
</protein>
<evidence type="ECO:0000313" key="2">
    <source>
        <dbReference type="Proteomes" id="UP001596113"/>
    </source>
</evidence>
<evidence type="ECO:0000313" key="1">
    <source>
        <dbReference type="EMBL" id="MFC5402391.1"/>
    </source>
</evidence>
<accession>A0ABW0HQA6</accession>
<dbReference type="EMBL" id="JBHSMI010000012">
    <property type="protein sequence ID" value="MFC5402391.1"/>
    <property type="molecule type" value="Genomic_DNA"/>
</dbReference>
<dbReference type="RefSeq" id="WP_378130798.1">
    <property type="nucleotide sequence ID" value="NZ_JBHSMI010000012.1"/>
</dbReference>
<reference evidence="2" key="1">
    <citation type="journal article" date="2019" name="Int. J. Syst. Evol. Microbiol.">
        <title>The Global Catalogue of Microorganisms (GCM) 10K type strain sequencing project: providing services to taxonomists for standard genome sequencing and annotation.</title>
        <authorList>
            <consortium name="The Broad Institute Genomics Platform"/>
            <consortium name="The Broad Institute Genome Sequencing Center for Infectious Disease"/>
            <person name="Wu L."/>
            <person name="Ma J."/>
        </authorList>
    </citation>
    <scope>NUCLEOTIDE SEQUENCE [LARGE SCALE GENOMIC DNA]</scope>
    <source>
        <strain evidence="2">CGMCC 1.18575</strain>
    </source>
</reference>